<dbReference type="RefSeq" id="WP_171087016.1">
    <property type="nucleotide sequence ID" value="NZ_BNBU01000019.1"/>
</dbReference>
<keyword evidence="2" id="KW-1185">Reference proteome</keyword>
<proteinExistence type="predicted"/>
<dbReference type="Gene3D" id="1.10.10.2910">
    <property type="match status" value="1"/>
</dbReference>
<evidence type="ECO:0000313" key="1">
    <source>
        <dbReference type="EMBL" id="NVK81876.1"/>
    </source>
</evidence>
<comment type="caution">
    <text evidence="1">The sequence shown here is derived from an EMBL/GenBank/DDBJ whole genome shotgun (WGS) entry which is preliminary data.</text>
</comment>
<dbReference type="AlphaFoldDB" id="A0A7Y7BAA3"/>
<name>A0A7Y7BAA3_STRMO</name>
<dbReference type="EMBL" id="JABBXF010000096">
    <property type="protein sequence ID" value="NVK81876.1"/>
    <property type="molecule type" value="Genomic_DNA"/>
</dbReference>
<organism evidence="1 2">
    <name type="scientific">Streptomyces morookaense</name>
    <name type="common">Streptoverticillium morookaense</name>
    <dbReference type="NCBI Taxonomy" id="1970"/>
    <lineage>
        <taxon>Bacteria</taxon>
        <taxon>Bacillati</taxon>
        <taxon>Actinomycetota</taxon>
        <taxon>Actinomycetes</taxon>
        <taxon>Kitasatosporales</taxon>
        <taxon>Streptomycetaceae</taxon>
        <taxon>Streptomyces</taxon>
    </lineage>
</organism>
<gene>
    <name evidence="1" type="ORF">HG542_30140</name>
</gene>
<protein>
    <submittedName>
        <fullName evidence="1">ImmA/IrrE family metallo-endopeptidase</fullName>
    </submittedName>
</protein>
<evidence type="ECO:0000313" key="2">
    <source>
        <dbReference type="Proteomes" id="UP000587462"/>
    </source>
</evidence>
<dbReference type="Proteomes" id="UP000587462">
    <property type="component" value="Unassembled WGS sequence"/>
</dbReference>
<reference evidence="1 2" key="1">
    <citation type="submission" date="2020-04" db="EMBL/GenBank/DDBJ databases">
        <title>Draft Genome Sequence of Streptomyces morookaense DSM 40503, an 8-azaguanine-producing strain.</title>
        <authorList>
            <person name="Qi J."/>
            <person name="Gao J.-M."/>
        </authorList>
    </citation>
    <scope>NUCLEOTIDE SEQUENCE [LARGE SCALE GENOMIC DNA]</scope>
    <source>
        <strain evidence="1 2">DSM 40503</strain>
    </source>
</reference>
<accession>A0A7Y7BAA3</accession>
<sequence>MSRGSRVHRKHALLQRLGAPLAGTRETSAAAALSPAQQQQVCRGDLKRLRRASEAVLARLDLPDGCSIATLMERLSADRGRPIQLVELPLGAKSPCGMWLATDEADIIVVEANTSRLHRDHIIAHELAHMLCGHRDSTGPDPTGLGHLLPSLDPRRVREILGRTSYSSTEEQEAETVASLILEQVTRPPVEPRWDVPPVDAETVARIDHSLNPGNPGKSG</sequence>